<gene>
    <name evidence="7" type="ORF">ACFPOF_07825</name>
</gene>
<accession>A0ABW0HQB2</accession>
<proteinExistence type="predicted"/>
<name>A0ABW0HQB2_9BACL</name>
<dbReference type="InterPro" id="IPR020449">
    <property type="entry name" value="Tscrpt_reg_AraC-type_HTH"/>
</dbReference>
<keyword evidence="4" id="KW-0472">Membrane</keyword>
<keyword evidence="4" id="KW-0812">Transmembrane</keyword>
<evidence type="ECO:0000313" key="7">
    <source>
        <dbReference type="EMBL" id="MFC5402645.1"/>
    </source>
</evidence>
<dbReference type="PROSITE" id="PS00041">
    <property type="entry name" value="HTH_ARAC_FAMILY_1"/>
    <property type="match status" value="1"/>
</dbReference>
<protein>
    <submittedName>
        <fullName evidence="7">AraC family transcriptional regulator</fullName>
    </submittedName>
</protein>
<feature type="transmembrane region" description="Helical" evidence="4">
    <location>
        <begin position="12"/>
        <end position="35"/>
    </location>
</feature>
<evidence type="ECO:0000256" key="4">
    <source>
        <dbReference type="SAM" id="Phobius"/>
    </source>
</evidence>
<evidence type="ECO:0000259" key="6">
    <source>
        <dbReference type="PROSITE" id="PS50887"/>
    </source>
</evidence>
<dbReference type="EMBL" id="JBHSMI010000013">
    <property type="protein sequence ID" value="MFC5402645.1"/>
    <property type="molecule type" value="Genomic_DNA"/>
</dbReference>
<dbReference type="PANTHER" id="PTHR43280:SF28">
    <property type="entry name" value="HTH-TYPE TRANSCRIPTIONAL ACTIVATOR RHAS"/>
    <property type="match status" value="1"/>
</dbReference>
<dbReference type="InterPro" id="IPR018062">
    <property type="entry name" value="HTH_AraC-typ_CS"/>
</dbReference>
<dbReference type="PROSITE" id="PS50887">
    <property type="entry name" value="GGDEF"/>
    <property type="match status" value="1"/>
</dbReference>
<evidence type="ECO:0000256" key="3">
    <source>
        <dbReference type="ARBA" id="ARBA00023163"/>
    </source>
</evidence>
<dbReference type="Proteomes" id="UP001596113">
    <property type="component" value="Unassembled WGS sequence"/>
</dbReference>
<dbReference type="PANTHER" id="PTHR43280">
    <property type="entry name" value="ARAC-FAMILY TRANSCRIPTIONAL REGULATOR"/>
    <property type="match status" value="1"/>
</dbReference>
<dbReference type="RefSeq" id="WP_378131274.1">
    <property type="nucleotide sequence ID" value="NZ_JBHSMI010000013.1"/>
</dbReference>
<dbReference type="PROSITE" id="PS01124">
    <property type="entry name" value="HTH_ARAC_FAMILY_2"/>
    <property type="match status" value="1"/>
</dbReference>
<dbReference type="Pfam" id="PF12833">
    <property type="entry name" value="HTH_18"/>
    <property type="match status" value="1"/>
</dbReference>
<evidence type="ECO:0000313" key="8">
    <source>
        <dbReference type="Proteomes" id="UP001596113"/>
    </source>
</evidence>
<dbReference type="Gene3D" id="1.10.10.60">
    <property type="entry name" value="Homeodomain-like"/>
    <property type="match status" value="2"/>
</dbReference>
<dbReference type="InterPro" id="IPR000160">
    <property type="entry name" value="GGDEF_dom"/>
</dbReference>
<keyword evidence="2" id="KW-0238">DNA-binding</keyword>
<dbReference type="CDD" id="cd18774">
    <property type="entry name" value="PDC2_HK_sensor"/>
    <property type="match status" value="1"/>
</dbReference>
<dbReference type="SMART" id="SM00342">
    <property type="entry name" value="HTH_ARAC"/>
    <property type="match status" value="1"/>
</dbReference>
<keyword evidence="3" id="KW-0804">Transcription</keyword>
<comment type="caution">
    <text evidence="7">The sequence shown here is derived from an EMBL/GenBank/DDBJ whole genome shotgun (WGS) entry which is preliminary data.</text>
</comment>
<keyword evidence="8" id="KW-1185">Reference proteome</keyword>
<dbReference type="SUPFAM" id="SSF46689">
    <property type="entry name" value="Homeodomain-like"/>
    <property type="match status" value="1"/>
</dbReference>
<keyword evidence="4" id="KW-1133">Transmembrane helix</keyword>
<keyword evidence="1" id="KW-0805">Transcription regulation</keyword>
<dbReference type="PRINTS" id="PR00032">
    <property type="entry name" value="HTHARAC"/>
</dbReference>
<dbReference type="Gene3D" id="3.30.450.20">
    <property type="entry name" value="PAS domain"/>
    <property type="match status" value="1"/>
</dbReference>
<dbReference type="InterPro" id="IPR018060">
    <property type="entry name" value="HTH_AraC"/>
</dbReference>
<feature type="transmembrane region" description="Helical" evidence="4">
    <location>
        <begin position="305"/>
        <end position="327"/>
    </location>
</feature>
<evidence type="ECO:0000256" key="1">
    <source>
        <dbReference type="ARBA" id="ARBA00023015"/>
    </source>
</evidence>
<reference evidence="8" key="1">
    <citation type="journal article" date="2019" name="Int. J. Syst. Evol. Microbiol.">
        <title>The Global Catalogue of Microorganisms (GCM) 10K type strain sequencing project: providing services to taxonomists for standard genome sequencing and annotation.</title>
        <authorList>
            <consortium name="The Broad Institute Genomics Platform"/>
            <consortium name="The Broad Institute Genome Sequencing Center for Infectious Disease"/>
            <person name="Wu L."/>
            <person name="Ma J."/>
        </authorList>
    </citation>
    <scope>NUCLEOTIDE SEQUENCE [LARGE SCALE GENOMIC DNA]</scope>
    <source>
        <strain evidence="8">CGMCC 1.18575</strain>
    </source>
</reference>
<evidence type="ECO:0000259" key="5">
    <source>
        <dbReference type="PROSITE" id="PS01124"/>
    </source>
</evidence>
<dbReference type="InterPro" id="IPR009057">
    <property type="entry name" value="Homeodomain-like_sf"/>
</dbReference>
<feature type="domain" description="GGDEF" evidence="6">
    <location>
        <begin position="386"/>
        <end position="518"/>
    </location>
</feature>
<sequence>MSGEQKKVYRRIFISFIACIIITLMVTSTILYVNFENIATEQVYRADNKNLLQTKNEVSKMTDTVKALSSQIYSDYAVSKLLYYVNPNIYDVIFAQQQLDNYRASLPFIESIYVYNAKSNQFYISSNSIRNGIQPTSELDDEGIFDIFNRFKDYMPFEPIPRAYNVGALEKTQVTSYTYLCYSIINDNDQLNTAVVVNISASWLSQHVKQSGNDGNGESTFIMNKDGILYSRGGPQPMLTDLSGTGYIRKIMNDVDSSSYFIDSVDGVKSLVSYTSPDASGWRYVHIIPYDEINHDISVMRYRTLYITLGILLLGLLVSFISSNTIYRPMDKFFRRFKVLEAERRSHLQILKQEFLRNTILGRETNVADAMQQKLNYFGSKLRVEERSVLLLLKMDRYSECLERYKDGIALNKYAIMNICAEIASAVCEAEATDMGEDNIAILLNERPSDLTFDRESLTDLLKQMQVAVENHLKQTVSFTASPVKSSMDQCVELYRQLLEASSHRLFEGHSSILFSDDVMSLKSKMYVFPAHKEKQLVDSLMTGNAQEAKAVYCDIVSETSEYPFTVIQLVLSHVTLTINNVFNTLKKNNALLATPDFDTTRISLNHVETIGQINEAFHKLFDDIGKMLEEKRSNKHEDLVKKIHEIIERDYANPNLSLNTIADELSLSPVYLSRLYKQLSANALSDVIGELRMNKAKELLLRPEYTIAEIAERIGFTNSSYFYRLFKKSNGITPNDFRRTK</sequence>
<feature type="domain" description="HTH araC/xylS-type" evidence="5">
    <location>
        <begin position="642"/>
        <end position="741"/>
    </location>
</feature>
<organism evidence="7 8">
    <name type="scientific">Cohnella soli</name>
    <dbReference type="NCBI Taxonomy" id="425005"/>
    <lineage>
        <taxon>Bacteria</taxon>
        <taxon>Bacillati</taxon>
        <taxon>Bacillota</taxon>
        <taxon>Bacilli</taxon>
        <taxon>Bacillales</taxon>
        <taxon>Paenibacillaceae</taxon>
        <taxon>Cohnella</taxon>
    </lineage>
</organism>
<evidence type="ECO:0000256" key="2">
    <source>
        <dbReference type="ARBA" id="ARBA00023125"/>
    </source>
</evidence>